<dbReference type="GO" id="GO:0005886">
    <property type="term" value="C:plasma membrane"/>
    <property type="evidence" value="ECO:0007669"/>
    <property type="project" value="UniProtKB-SubCell"/>
</dbReference>
<organism evidence="6 7">
    <name type="scientific">Vicia faba</name>
    <name type="common">Broad bean</name>
    <name type="synonym">Faba vulgaris</name>
    <dbReference type="NCBI Taxonomy" id="3906"/>
    <lineage>
        <taxon>Eukaryota</taxon>
        <taxon>Viridiplantae</taxon>
        <taxon>Streptophyta</taxon>
        <taxon>Embryophyta</taxon>
        <taxon>Tracheophyta</taxon>
        <taxon>Spermatophyta</taxon>
        <taxon>Magnoliopsida</taxon>
        <taxon>eudicotyledons</taxon>
        <taxon>Gunneridae</taxon>
        <taxon>Pentapetalae</taxon>
        <taxon>rosids</taxon>
        <taxon>fabids</taxon>
        <taxon>Fabales</taxon>
        <taxon>Fabaceae</taxon>
        <taxon>Papilionoideae</taxon>
        <taxon>50 kb inversion clade</taxon>
        <taxon>NPAAA clade</taxon>
        <taxon>Hologalegina</taxon>
        <taxon>IRL clade</taxon>
        <taxon>Fabeae</taxon>
        <taxon>Vicia</taxon>
    </lineage>
</organism>
<keyword evidence="2" id="KW-0449">Lipoprotein</keyword>
<name>A0AAV1A6T7_VICFA</name>
<keyword evidence="2" id="KW-0472">Membrane</keyword>
<feature type="domain" description="X8" evidence="5">
    <location>
        <begin position="38"/>
        <end position="123"/>
    </location>
</feature>
<evidence type="ECO:0000256" key="2">
    <source>
        <dbReference type="ARBA" id="ARBA00022622"/>
    </source>
</evidence>
<feature type="signal peptide" evidence="4">
    <location>
        <begin position="1"/>
        <end position="20"/>
    </location>
</feature>
<comment type="subcellular location">
    <subcellularLocation>
        <location evidence="1">Cell membrane</location>
        <topology evidence="1">Lipid-anchor</topology>
        <topology evidence="1">GPI-anchor</topology>
    </subcellularLocation>
</comment>
<dbReference type="Pfam" id="PF07983">
    <property type="entry name" value="X8"/>
    <property type="match status" value="1"/>
</dbReference>
<dbReference type="InterPro" id="IPR012946">
    <property type="entry name" value="X8"/>
</dbReference>
<evidence type="ECO:0000259" key="5">
    <source>
        <dbReference type="SMART" id="SM00768"/>
    </source>
</evidence>
<evidence type="ECO:0000256" key="1">
    <source>
        <dbReference type="ARBA" id="ARBA00004609"/>
    </source>
</evidence>
<keyword evidence="2" id="KW-0325">Glycoprotein</keyword>
<accession>A0AAV1A6T7</accession>
<evidence type="ECO:0000256" key="3">
    <source>
        <dbReference type="ARBA" id="ARBA00022729"/>
    </source>
</evidence>
<dbReference type="GO" id="GO:0098552">
    <property type="term" value="C:side of membrane"/>
    <property type="evidence" value="ECO:0007669"/>
    <property type="project" value="UniProtKB-KW"/>
</dbReference>
<keyword evidence="3 4" id="KW-0732">Signal</keyword>
<keyword evidence="2" id="KW-0336">GPI-anchor</keyword>
<dbReference type="PANTHER" id="PTHR31044:SF57">
    <property type="entry name" value="CARBOHYDRATE-BINDING X8 DOMAIN SUPERFAMILY PROTEIN"/>
    <property type="match status" value="1"/>
</dbReference>
<dbReference type="Proteomes" id="UP001157006">
    <property type="component" value="Chromosome 3"/>
</dbReference>
<dbReference type="InterPro" id="IPR044788">
    <property type="entry name" value="X8_dom_prot"/>
</dbReference>
<dbReference type="EMBL" id="OX451738">
    <property type="protein sequence ID" value="CAI8605408.1"/>
    <property type="molecule type" value="Genomic_DNA"/>
</dbReference>
<dbReference type="AlphaFoldDB" id="A0AAV1A6T7"/>
<sequence>MKKYSIGSILTFLFLILNEGGENFKFANGMITTNNPNSWCIAKPSASLEELNYNLIHACITHSCSMIEKGEECYEPDTLYSHASRAMNRFYADHGKDEFFCNMFFRNSGLIVLFDPSYGSCKYD</sequence>
<dbReference type="GO" id="GO:0009506">
    <property type="term" value="C:plasmodesma"/>
    <property type="evidence" value="ECO:0007669"/>
    <property type="project" value="UniProtKB-ARBA"/>
</dbReference>
<dbReference type="SMART" id="SM00768">
    <property type="entry name" value="X8"/>
    <property type="match status" value="1"/>
</dbReference>
<reference evidence="6 7" key="1">
    <citation type="submission" date="2023-01" db="EMBL/GenBank/DDBJ databases">
        <authorList>
            <person name="Kreplak J."/>
        </authorList>
    </citation>
    <scope>NUCLEOTIDE SEQUENCE [LARGE SCALE GENOMIC DNA]</scope>
</reference>
<evidence type="ECO:0000256" key="4">
    <source>
        <dbReference type="SAM" id="SignalP"/>
    </source>
</evidence>
<evidence type="ECO:0000313" key="6">
    <source>
        <dbReference type="EMBL" id="CAI8605408.1"/>
    </source>
</evidence>
<gene>
    <name evidence="6" type="ORF">VFH_III182120</name>
</gene>
<proteinExistence type="predicted"/>
<dbReference type="PANTHER" id="PTHR31044">
    <property type="entry name" value="BETA-1,3 GLUCANASE"/>
    <property type="match status" value="1"/>
</dbReference>
<protein>
    <recommendedName>
        <fullName evidence="5">X8 domain-containing protein</fullName>
    </recommendedName>
</protein>
<feature type="chain" id="PRO_5043438061" description="X8 domain-containing protein" evidence="4">
    <location>
        <begin position="21"/>
        <end position="124"/>
    </location>
</feature>
<keyword evidence="7" id="KW-1185">Reference proteome</keyword>
<evidence type="ECO:0000313" key="7">
    <source>
        <dbReference type="Proteomes" id="UP001157006"/>
    </source>
</evidence>